<dbReference type="Proteomes" id="UP000298324">
    <property type="component" value="Unassembled WGS sequence"/>
</dbReference>
<dbReference type="SUPFAM" id="SSF53756">
    <property type="entry name" value="UDP-Glycosyltransferase/glycogen phosphorylase"/>
    <property type="match status" value="1"/>
</dbReference>
<dbReference type="InterPro" id="IPR028098">
    <property type="entry name" value="Glyco_trans_4-like_N"/>
</dbReference>
<keyword evidence="2" id="KW-0808">Transferase</keyword>
<dbReference type="EC" id="2.4.-.-" evidence="2"/>
<dbReference type="GO" id="GO:0016757">
    <property type="term" value="F:glycosyltransferase activity"/>
    <property type="evidence" value="ECO:0007669"/>
    <property type="project" value="UniProtKB-KW"/>
</dbReference>
<dbReference type="PANTHER" id="PTHR12526">
    <property type="entry name" value="GLYCOSYLTRANSFERASE"/>
    <property type="match status" value="1"/>
</dbReference>
<dbReference type="Gene3D" id="3.40.50.2000">
    <property type="entry name" value="Glycogen Phosphorylase B"/>
    <property type="match status" value="2"/>
</dbReference>
<gene>
    <name evidence="2" type="primary">tuaC_2</name>
    <name evidence="2" type="ORF">Psch_00140</name>
</gene>
<reference evidence="2 3" key="1">
    <citation type="journal article" date="2018" name="Environ. Microbiol.">
        <title>Novel energy conservation strategies and behaviour of Pelotomaculum schinkii driving syntrophic propionate catabolism.</title>
        <authorList>
            <person name="Hidalgo-Ahumada C.A.P."/>
            <person name="Nobu M.K."/>
            <person name="Narihiro T."/>
            <person name="Tamaki H."/>
            <person name="Liu W.T."/>
            <person name="Kamagata Y."/>
            <person name="Stams A.J.M."/>
            <person name="Imachi H."/>
            <person name="Sousa D.Z."/>
        </authorList>
    </citation>
    <scope>NUCLEOTIDE SEQUENCE [LARGE SCALE GENOMIC DNA]</scope>
    <source>
        <strain evidence="2 3">HH</strain>
    </source>
</reference>
<evidence type="ECO:0000313" key="2">
    <source>
        <dbReference type="EMBL" id="TEB06608.1"/>
    </source>
</evidence>
<sequence>MKVLQLANYNGPYEGNFIPSLIALERRLQERGWRQILAFPEGAKEFNWFQRVQRENKCIYIIPKRKSIFSQIKAVDQIVNHEGIKIIHTHFTNYDVVAWLSKLHDKINNNNNIEVLWHIHSPARVKKTFMRQLRDLVKYKIIGRSVHAIVVSSGGFISMRERGLLERQAFVVPNGIDLGRLTKCTKTRQEMRNSFHVTAEEVLCLQYAWEPYIKGVDITLSAMEYLMRYGLQVKLCLVGQDVLFHFVRKRFKDRIPDWVRIIEPENEVTNYLKAADIFVSASRTEGFSYAVAEAMAIGLPVICSDIRGLEWAREAPGVVFFPSEDSAGLAQGIIKIMKWAPEKLAARTAAGQSLIIERYGVETWAEQVADLYEQIVENKGRRTDAPY</sequence>
<dbReference type="PANTHER" id="PTHR12526:SF637">
    <property type="entry name" value="GLYCOSYLTRANSFERASE EPSF-RELATED"/>
    <property type="match status" value="1"/>
</dbReference>
<dbReference type="Pfam" id="PF13692">
    <property type="entry name" value="Glyco_trans_1_4"/>
    <property type="match status" value="1"/>
</dbReference>
<dbReference type="RefSeq" id="WP_134216937.1">
    <property type="nucleotide sequence ID" value="NZ_QFGA01000001.1"/>
</dbReference>
<name>A0A4Y7RC64_9FIRM</name>
<protein>
    <submittedName>
        <fullName evidence="2">Putative teichuronic acid biosynthesis glycosyltransferase TuaC</fullName>
        <ecNumber evidence="2">2.4.-.-</ecNumber>
    </submittedName>
</protein>
<evidence type="ECO:0000313" key="3">
    <source>
        <dbReference type="Proteomes" id="UP000298324"/>
    </source>
</evidence>
<proteinExistence type="predicted"/>
<accession>A0A4Y7RC64</accession>
<keyword evidence="2" id="KW-0328">Glycosyltransferase</keyword>
<evidence type="ECO:0000259" key="1">
    <source>
        <dbReference type="Pfam" id="PF13439"/>
    </source>
</evidence>
<dbReference type="Pfam" id="PF13439">
    <property type="entry name" value="Glyco_transf_4"/>
    <property type="match status" value="1"/>
</dbReference>
<organism evidence="2 3">
    <name type="scientific">Pelotomaculum schinkii</name>
    <dbReference type="NCBI Taxonomy" id="78350"/>
    <lineage>
        <taxon>Bacteria</taxon>
        <taxon>Bacillati</taxon>
        <taxon>Bacillota</taxon>
        <taxon>Clostridia</taxon>
        <taxon>Eubacteriales</taxon>
        <taxon>Desulfotomaculaceae</taxon>
        <taxon>Pelotomaculum</taxon>
    </lineage>
</organism>
<feature type="domain" description="Glycosyltransferase subfamily 4-like N-terminal" evidence="1">
    <location>
        <begin position="23"/>
        <end position="180"/>
    </location>
</feature>
<comment type="caution">
    <text evidence="2">The sequence shown here is derived from an EMBL/GenBank/DDBJ whole genome shotgun (WGS) entry which is preliminary data.</text>
</comment>
<keyword evidence="3" id="KW-1185">Reference proteome</keyword>
<dbReference type="EMBL" id="QFGA01000001">
    <property type="protein sequence ID" value="TEB06608.1"/>
    <property type="molecule type" value="Genomic_DNA"/>
</dbReference>
<dbReference type="AlphaFoldDB" id="A0A4Y7RC64"/>
<dbReference type="CDD" id="cd03801">
    <property type="entry name" value="GT4_PimA-like"/>
    <property type="match status" value="1"/>
</dbReference>